<feature type="non-terminal residue" evidence="7">
    <location>
        <position position="143"/>
    </location>
</feature>
<proteinExistence type="inferred from homology"/>
<reference evidence="7 8" key="1">
    <citation type="submission" date="2023-10" db="EMBL/GenBank/DDBJ databases">
        <authorList>
            <person name="Wang X.X."/>
        </authorList>
    </citation>
    <scope>NUCLEOTIDE SEQUENCE [LARGE SCALE GENOMIC DNA]</scope>
    <source>
        <strain evidence="7 8">NBRC 12816</strain>
    </source>
</reference>
<evidence type="ECO:0000256" key="3">
    <source>
        <dbReference type="ARBA" id="ARBA00022578"/>
    </source>
</evidence>
<keyword evidence="6" id="KW-0814">Transposable element</keyword>
<evidence type="ECO:0000313" key="8">
    <source>
        <dbReference type="Proteomes" id="UP001278571"/>
    </source>
</evidence>
<evidence type="ECO:0000256" key="6">
    <source>
        <dbReference type="RuleBase" id="RU365089"/>
    </source>
</evidence>
<keyword evidence="4 6" id="KW-0238">DNA-binding</keyword>
<organism evidence="7 8">
    <name type="scientific">Streptomyces roseolus</name>
    <dbReference type="NCBI Taxonomy" id="67358"/>
    <lineage>
        <taxon>Bacteria</taxon>
        <taxon>Bacillati</taxon>
        <taxon>Actinomycetota</taxon>
        <taxon>Actinomycetes</taxon>
        <taxon>Kitasatosporales</taxon>
        <taxon>Streptomycetaceae</taxon>
        <taxon>Streptomyces</taxon>
    </lineage>
</organism>
<evidence type="ECO:0000256" key="1">
    <source>
        <dbReference type="ARBA" id="ARBA00002190"/>
    </source>
</evidence>
<evidence type="ECO:0000256" key="4">
    <source>
        <dbReference type="ARBA" id="ARBA00023125"/>
    </source>
</evidence>
<name>A0ABU4K0Z8_9ACTN</name>
<evidence type="ECO:0000313" key="7">
    <source>
        <dbReference type="EMBL" id="MDX2291419.1"/>
    </source>
</evidence>
<dbReference type="PANTHER" id="PTHR33217:SF7">
    <property type="entry name" value="TRANSPOSASE FOR INSERTION SEQUENCE ELEMENT IS1081"/>
    <property type="match status" value="1"/>
</dbReference>
<accession>A0ABU4K0Z8</accession>
<keyword evidence="5 6" id="KW-0233">DNA recombination</keyword>
<dbReference type="PANTHER" id="PTHR33217">
    <property type="entry name" value="TRANSPOSASE FOR INSERTION SEQUENCE ELEMENT IS1081"/>
    <property type="match status" value="1"/>
</dbReference>
<dbReference type="InterPro" id="IPR001207">
    <property type="entry name" value="Transposase_mutator"/>
</dbReference>
<dbReference type="Pfam" id="PF00872">
    <property type="entry name" value="Transposase_mut"/>
    <property type="match status" value="1"/>
</dbReference>
<protein>
    <recommendedName>
        <fullName evidence="6">Mutator family transposase</fullName>
    </recommendedName>
</protein>
<keyword evidence="3 6" id="KW-0815">Transposition</keyword>
<feature type="non-terminal residue" evidence="7">
    <location>
        <position position="1"/>
    </location>
</feature>
<comment type="function">
    <text evidence="1 6">Required for the transposition of the insertion element.</text>
</comment>
<gene>
    <name evidence="7" type="ORF">R2363_04435</name>
</gene>
<comment type="similarity">
    <text evidence="2 6">Belongs to the transposase mutator family.</text>
</comment>
<keyword evidence="8" id="KW-1185">Reference proteome</keyword>
<dbReference type="Proteomes" id="UP001278571">
    <property type="component" value="Unassembled WGS sequence"/>
</dbReference>
<comment type="caution">
    <text evidence="7">The sequence shown here is derived from an EMBL/GenBank/DDBJ whole genome shotgun (WGS) entry which is preliminary data.</text>
</comment>
<evidence type="ECO:0000256" key="5">
    <source>
        <dbReference type="ARBA" id="ARBA00023172"/>
    </source>
</evidence>
<sequence>ATYCKVRIDHRVVSQAVVVAIGVAADGRRVVLGFDVGDSETEEFWKQFLRSLKTRGLGGVKLVISDAHAGLKKAAATVLQGAAWQRCRVHFMRNVLTALPKGRQEMVASVIRTIFAQPDAEHIDAQFDEVVRMIERVHPKTAV</sequence>
<dbReference type="RefSeq" id="WP_319007984.1">
    <property type="nucleotide sequence ID" value="NZ_JAWJZF010000223.1"/>
</dbReference>
<dbReference type="EMBL" id="JAWJZF010000223">
    <property type="protein sequence ID" value="MDX2291419.1"/>
    <property type="molecule type" value="Genomic_DNA"/>
</dbReference>
<evidence type="ECO:0000256" key="2">
    <source>
        <dbReference type="ARBA" id="ARBA00010961"/>
    </source>
</evidence>